<keyword evidence="14 18" id="KW-0472">Membrane</keyword>
<dbReference type="FunFam" id="2.60.40.10:FF:000424">
    <property type="entry name" value="Integrin beta"/>
    <property type="match status" value="1"/>
</dbReference>
<feature type="chain" id="PRO_5035323129" description="Integrin beta" evidence="19">
    <location>
        <begin position="25"/>
        <end position="1835"/>
    </location>
</feature>
<accession>A0A8J0TTZ4</accession>
<reference evidence="22" key="1">
    <citation type="submission" date="2025-08" db="UniProtKB">
        <authorList>
            <consortium name="RefSeq"/>
        </authorList>
    </citation>
    <scope>IDENTIFICATION</scope>
    <source>
        <strain evidence="22">J_2021</strain>
        <tissue evidence="22">Erythrocytes</tissue>
    </source>
</reference>
<comment type="subcellular location">
    <subcellularLocation>
        <location evidence="1 17">Cell membrane</location>
        <topology evidence="1 17">Single-pass type I membrane protein</topology>
    </subcellularLocation>
</comment>
<dbReference type="Pfam" id="PF00362">
    <property type="entry name" value="Integrin_beta"/>
    <property type="match status" value="1"/>
</dbReference>
<dbReference type="InterPro" id="IPR057073">
    <property type="entry name" value="EGF_integrin_2"/>
</dbReference>
<dbReference type="SUPFAM" id="SSF69687">
    <property type="entry name" value="Integrin beta tail domain"/>
    <property type="match status" value="1"/>
</dbReference>
<evidence type="ECO:0000256" key="6">
    <source>
        <dbReference type="ARBA" id="ARBA00022723"/>
    </source>
</evidence>
<evidence type="ECO:0000313" key="22">
    <source>
        <dbReference type="RefSeq" id="XP_018090820.1"/>
    </source>
</evidence>
<dbReference type="PROSITE" id="PS50853">
    <property type="entry name" value="FN3"/>
    <property type="match status" value="4"/>
</dbReference>
<feature type="domain" description="Fibronectin type-III" evidence="20">
    <location>
        <begin position="1131"/>
        <end position="1220"/>
    </location>
</feature>
<evidence type="ECO:0000256" key="8">
    <source>
        <dbReference type="ARBA" id="ARBA00022737"/>
    </source>
</evidence>
<dbReference type="InterPro" id="IPR003644">
    <property type="entry name" value="Calx_beta"/>
</dbReference>
<feature type="transmembrane region" description="Helical" evidence="18">
    <location>
        <begin position="716"/>
        <end position="739"/>
    </location>
</feature>
<keyword evidence="12 18" id="KW-1133">Transmembrane helix</keyword>
<gene>
    <name evidence="22 23" type="primary">itgb4.L</name>
</gene>
<dbReference type="Gene3D" id="2.60.40.1510">
    <property type="entry name" value="ntegrin, alpha v. Chain A, domain 3"/>
    <property type="match status" value="1"/>
</dbReference>
<evidence type="ECO:0000256" key="16">
    <source>
        <dbReference type="ARBA" id="ARBA00023180"/>
    </source>
</evidence>
<dbReference type="CTD" id="108701118"/>
<dbReference type="PANTHER" id="PTHR10082">
    <property type="entry name" value="INTEGRIN BETA SUBUNIT"/>
    <property type="match status" value="1"/>
</dbReference>
<proteinExistence type="inferred from homology"/>
<dbReference type="Proteomes" id="UP000186698">
    <property type="component" value="Chromosome 9_10L"/>
</dbReference>
<keyword evidence="11 17" id="KW-0130">Cell adhesion</keyword>
<keyword evidence="9" id="KW-0106">Calcium</keyword>
<dbReference type="Pfam" id="PF23105">
    <property type="entry name" value="EGF_integrin"/>
    <property type="match status" value="1"/>
</dbReference>
<dbReference type="SMART" id="SM00060">
    <property type="entry name" value="FN3"/>
    <property type="match status" value="4"/>
</dbReference>
<dbReference type="InterPro" id="IPR012896">
    <property type="entry name" value="Integrin_bsu_tail"/>
</dbReference>
<dbReference type="InterPro" id="IPR015812">
    <property type="entry name" value="Integrin_bsu"/>
</dbReference>
<keyword evidence="16" id="KW-0325">Glycoprotein</keyword>
<evidence type="ECO:0000256" key="10">
    <source>
        <dbReference type="ARBA" id="ARBA00022842"/>
    </source>
</evidence>
<dbReference type="SUPFAM" id="SSF103575">
    <property type="entry name" value="Plexin repeat"/>
    <property type="match status" value="1"/>
</dbReference>
<keyword evidence="15" id="KW-1015">Disulfide bond</keyword>
<dbReference type="InterPro" id="IPR036465">
    <property type="entry name" value="vWFA_dom_sf"/>
</dbReference>
<dbReference type="SUPFAM" id="SSF49265">
    <property type="entry name" value="Fibronectin type III"/>
    <property type="match status" value="2"/>
</dbReference>
<protein>
    <recommendedName>
        <fullName evidence="17">Integrin beta</fullName>
    </recommendedName>
</protein>
<dbReference type="InterPro" id="IPR013783">
    <property type="entry name" value="Ig-like_fold"/>
</dbReference>
<organism evidence="21 22">
    <name type="scientific">Xenopus laevis</name>
    <name type="common">African clawed frog</name>
    <dbReference type="NCBI Taxonomy" id="8355"/>
    <lineage>
        <taxon>Eukaryota</taxon>
        <taxon>Metazoa</taxon>
        <taxon>Chordata</taxon>
        <taxon>Craniata</taxon>
        <taxon>Vertebrata</taxon>
        <taxon>Euteleostomi</taxon>
        <taxon>Amphibia</taxon>
        <taxon>Batrachia</taxon>
        <taxon>Anura</taxon>
        <taxon>Pipoidea</taxon>
        <taxon>Pipidae</taxon>
        <taxon>Xenopodinae</taxon>
        <taxon>Xenopus</taxon>
        <taxon>Xenopus</taxon>
    </lineage>
</organism>
<dbReference type="InterPro" id="IPR036349">
    <property type="entry name" value="Integrin_bsu_tail_dom_sf"/>
</dbReference>
<dbReference type="Gene3D" id="4.10.1240.30">
    <property type="match status" value="1"/>
</dbReference>
<dbReference type="GO" id="GO:0005925">
    <property type="term" value="C:focal adhesion"/>
    <property type="evidence" value="ECO:0000318"/>
    <property type="project" value="GO_Central"/>
</dbReference>
<dbReference type="Xenbase" id="XB-GENE-17343651">
    <property type="gene designation" value="itgb4.L"/>
</dbReference>
<dbReference type="Pfam" id="PF07965">
    <property type="entry name" value="Integrin_B_tail"/>
    <property type="match status" value="1"/>
</dbReference>
<dbReference type="FunFam" id="3.40.50.410:FF:000036">
    <property type="entry name" value="Integrin beta"/>
    <property type="match status" value="1"/>
</dbReference>
<evidence type="ECO:0000256" key="1">
    <source>
        <dbReference type="ARBA" id="ARBA00004251"/>
    </source>
</evidence>
<dbReference type="GO" id="GO:0007160">
    <property type="term" value="P:cell-matrix adhesion"/>
    <property type="evidence" value="ECO:0000318"/>
    <property type="project" value="GO_Central"/>
</dbReference>
<keyword evidence="13 17" id="KW-0401">Integrin</keyword>
<keyword evidence="5 17" id="KW-0812">Transmembrane</keyword>
<dbReference type="Pfam" id="PF23106">
    <property type="entry name" value="EGF_Teneurin"/>
    <property type="match status" value="1"/>
</dbReference>
<dbReference type="PROSITE" id="PS00243">
    <property type="entry name" value="I_EGF_1"/>
    <property type="match status" value="2"/>
</dbReference>
<dbReference type="Pfam" id="PF17205">
    <property type="entry name" value="PSI_integrin"/>
    <property type="match status" value="1"/>
</dbReference>
<dbReference type="SUPFAM" id="SSF141072">
    <property type="entry name" value="CalX-like"/>
    <property type="match status" value="1"/>
</dbReference>
<keyword evidence="6" id="KW-0479">Metal-binding</keyword>
<dbReference type="GO" id="GO:0007229">
    <property type="term" value="P:integrin-mediated signaling pathway"/>
    <property type="evidence" value="ECO:0000318"/>
    <property type="project" value="GO_Central"/>
</dbReference>
<dbReference type="FunFam" id="2.60.40.10:FF:000452">
    <property type="entry name" value="Integrin beta"/>
    <property type="match status" value="1"/>
</dbReference>
<dbReference type="RefSeq" id="XP_018090820.1">
    <property type="nucleotide sequence ID" value="XM_018235331.2"/>
</dbReference>
<dbReference type="FunFam" id="2.60.40.1510:FF:000006">
    <property type="entry name" value="Integrin beta"/>
    <property type="match status" value="1"/>
</dbReference>
<dbReference type="SUPFAM" id="SSF57196">
    <property type="entry name" value="EGF/Laminin"/>
    <property type="match status" value="2"/>
</dbReference>
<dbReference type="FunFam" id="4.10.1240.30:FF:000003">
    <property type="entry name" value="Integrin beta"/>
    <property type="match status" value="1"/>
</dbReference>
<feature type="domain" description="Fibronectin type-III" evidence="20">
    <location>
        <begin position="1541"/>
        <end position="1634"/>
    </location>
</feature>
<dbReference type="InterPro" id="IPR038081">
    <property type="entry name" value="CalX-like_sf"/>
</dbReference>
<dbReference type="PANTHER" id="PTHR10082:SF42">
    <property type="entry name" value="INTEGRIN BETA-4"/>
    <property type="match status" value="1"/>
</dbReference>
<evidence type="ECO:0000256" key="3">
    <source>
        <dbReference type="ARBA" id="ARBA00022475"/>
    </source>
</evidence>
<evidence type="ECO:0000256" key="5">
    <source>
        <dbReference type="ARBA" id="ARBA00022692"/>
    </source>
</evidence>
<evidence type="ECO:0000256" key="12">
    <source>
        <dbReference type="ARBA" id="ARBA00022989"/>
    </source>
</evidence>
<dbReference type="Gene3D" id="3.40.50.410">
    <property type="entry name" value="von Willebrand factor, type A domain"/>
    <property type="match status" value="1"/>
</dbReference>
<name>A0A8J0TTZ4_XENLA</name>
<dbReference type="FunFam" id="2.60.40.10:FF:000146">
    <property type="entry name" value="Integrin beta"/>
    <property type="match status" value="2"/>
</dbReference>
<dbReference type="CDD" id="cd00063">
    <property type="entry name" value="FN3"/>
    <property type="match status" value="4"/>
</dbReference>
<dbReference type="InterPro" id="IPR003961">
    <property type="entry name" value="FN3_dom"/>
</dbReference>
<dbReference type="GO" id="GO:0098609">
    <property type="term" value="P:cell-cell adhesion"/>
    <property type="evidence" value="ECO:0000318"/>
    <property type="project" value="GO_Central"/>
</dbReference>
<dbReference type="AGR" id="Xenbase:XB-GENE-17343651"/>
<feature type="domain" description="Fibronectin type-III" evidence="20">
    <location>
        <begin position="1224"/>
        <end position="1323"/>
    </location>
</feature>
<feature type="domain" description="Fibronectin type-III" evidence="20">
    <location>
        <begin position="1654"/>
        <end position="1750"/>
    </location>
</feature>
<sequence>MLNPHVLGGLLLVVLLLGLPSTQSQSNKYNLCVASRATSCSACIRADKGCSYCADEGFSSVRCDLAENLKRFGCSERGIVYMRSEVQTQQNYEINTLVSKTQVAPQRMSMRLRAGEETSFNLQVFEPLDTPVDLYILMDFSHSMSDDLASLKNMGQELANVVSTLSKNYTIGFGKFVDKVTVPQTDMRPEKLKQPWLDSTPPFSFKNVIQLTSDVEKFRSELMKEKISGNLDPPEGGFDAILQTAVCTNQIGWRKGSTHLLVFSTESAFHYEADGMNVLDGILKRNDEQCHLDASGYYTHDTVQDYPSVPTLVRILAKNNIIPIFAVTDYSYSYYDKLSKYFKVSEIGELKEDSSNIVDLLQEAFTQIRSRMDIRDDNTPRAMNISVSSETAKVTETGSFQVTRGEVGTFKVNVKALERVGNQHVCDLPPQDQGSQIILKPSTFTDGLKIDASLICDSCPCELQKELNSAKCSFNGDFVCGRCECRERWMGENCNCSSTDTKSTQSCIAPESKEICSGRGDCLCGTCQCHSESPSQQFQGEFCQFNNFQCPRSLGYMCNDRGRCHMGSCVCDAGWEGESCQCPTSNQTCLDRNGGLCSNRGKCVCGRCQCDIVSQYTDATCEFSYSLRQLGVCEDLRTCVQCQAWGTGEKKGKTCEACEISIKMVDELKKVDERTENCTFRDEEDDCTYEYAVDPNAVQGNYTVLVKNKKECPPGAFLWLIPLLIFLMLLLGLLMLLCWKYCACCKACLAMLPCCGPGRSVGFKEDHYMLRQSLMSSDYLNTPLVRSGNLKGGDTVRWKINNNVHRPPPSPGALNPKELVPYGVSMRLARLFTENLSKPQSRECTQLRQEVEDSLNEVYKVIPGTHKVKQTAFRLQSNAGKRQDHTIAETILMAPREAEPEIVKVTEKHVTQEAFQDMKVTPGYYTVTSDRDAHGLVEFQEGVELVDVRVPLFMREEDDDEKQLLVEALDVPTGIAQLGRKLVNITIIKEQAKSIVTFVKPAYTYNRQEQVARVPVSREIIQNGKTQVTYRSQDMTAREGKDYTFSEGELTFQSNDTQSEILVPLLGRSEVDTLLGKRQVKQFLLELSNPKYGAKIGKYPQCTITIDDTADVIQKAMPVQSVQSPSGKIGAPINLNGQALSARKIRLNWMPPPGKPTGYKVRYWIEGDSESDATVLDTKVPSAELVNLYPYCDYEMRVCAYNAQEEGPYTDIVTCQTLEDVPSEPGRLAFNVISSTVTQLSWAEPAETNGDITAYEVSYAMVNEDNKPIGPIKKVQIEGPKKRMVLIENLRESQPYRYTVRATNKAGWGPERDATMNLATQPTRPMSIPIIPDAPIIDAEAGEEYDSYLMYSNDVLRSPVGSKRPSVSDESGRRWKYVPLLGSEMDLRRVTWKLPIDIIPRLSVSSNLSTDNESLLDQPVTTSSLTRKGTMQATPEEQLLNGRTDFSFSGGSLNRAMVSGYQQLSPHVQNETYRFGSTSSQHTTTTVISGQGASGQNRLGLPPLMLGGGRGRTHSEDVRDALTSLDVAIQDTRLSPGIPDTPTRLVFSALGPTSLKVSWQEPQCEREVLGYRVHYQQLNGGESRSIDITNPRENSVVVEDLLPNHSYMFRVKAQSMEGWGPEREGVITIESQVDPQSPLSPVPGSPFTLSTPSAPGPLVFTALAPDSLQLSWVRPRKPNGTILGYMITCEMLHGGGEPRTIYVEGDKHETSLTVPFLNENLPYKFKVQAKTTQGFGPEREGIITIESQDGGNFSQFGTQQITRREVFNLPEEYTQSNITQSTLTEPFFSDGMTVTTRRIEGANTVTQQVTKELVTRTMMSGGSLSRQVERQFYEA</sequence>
<dbReference type="GO" id="GO:0008305">
    <property type="term" value="C:integrin complex"/>
    <property type="evidence" value="ECO:0000318"/>
    <property type="project" value="GO_Central"/>
</dbReference>
<keyword evidence="3" id="KW-1003">Cell membrane</keyword>
<dbReference type="FunFam" id="2.60.40.2030:FF:000004">
    <property type="entry name" value="Integrin beta"/>
    <property type="match status" value="1"/>
</dbReference>
<dbReference type="PRINTS" id="PR01186">
    <property type="entry name" value="INTEGRINB"/>
</dbReference>
<dbReference type="InterPro" id="IPR057243">
    <property type="entry name" value="Integrin_I-EGF_CS"/>
</dbReference>
<comment type="similarity">
    <text evidence="2 17">Belongs to the integrin beta chain family.</text>
</comment>
<dbReference type="GeneID" id="108701118"/>
<dbReference type="PRINTS" id="PR00014">
    <property type="entry name" value="FNTYPEIII"/>
</dbReference>
<dbReference type="Gene3D" id="2.60.40.10">
    <property type="entry name" value="Immunoglobulins"/>
    <property type="match status" value="4"/>
</dbReference>
<evidence type="ECO:0000313" key="21">
    <source>
        <dbReference type="Proteomes" id="UP000186698"/>
    </source>
</evidence>
<evidence type="ECO:0000256" key="19">
    <source>
        <dbReference type="SAM" id="SignalP"/>
    </source>
</evidence>
<evidence type="ECO:0000256" key="17">
    <source>
        <dbReference type="RuleBase" id="RU000633"/>
    </source>
</evidence>
<evidence type="ECO:0000256" key="13">
    <source>
        <dbReference type="ARBA" id="ARBA00023037"/>
    </source>
</evidence>
<dbReference type="SUPFAM" id="SSF53300">
    <property type="entry name" value="vWA-like"/>
    <property type="match status" value="1"/>
</dbReference>
<dbReference type="Gene3D" id="2.60.40.2030">
    <property type="match status" value="1"/>
</dbReference>
<keyword evidence="7 19" id="KW-0732">Signal</keyword>
<dbReference type="GO" id="GO:0005178">
    <property type="term" value="F:integrin binding"/>
    <property type="evidence" value="ECO:0000318"/>
    <property type="project" value="GO_Central"/>
</dbReference>
<dbReference type="InterPro" id="IPR040622">
    <property type="entry name" value="EGF_integrin_1"/>
</dbReference>
<evidence type="ECO:0000256" key="14">
    <source>
        <dbReference type="ARBA" id="ARBA00023136"/>
    </source>
</evidence>
<keyword evidence="4" id="KW-0245">EGF-like domain</keyword>
<dbReference type="SMART" id="SM01242">
    <property type="entry name" value="Integrin_B_tail"/>
    <property type="match status" value="1"/>
</dbReference>
<dbReference type="Gene3D" id="2.10.25.10">
    <property type="entry name" value="Laminin"/>
    <property type="match status" value="3"/>
</dbReference>
<evidence type="ECO:0000259" key="20">
    <source>
        <dbReference type="PROSITE" id="PS50853"/>
    </source>
</evidence>
<evidence type="ECO:0000256" key="4">
    <source>
        <dbReference type="ARBA" id="ARBA00022536"/>
    </source>
</evidence>
<keyword evidence="10" id="KW-0460">Magnesium</keyword>
<evidence type="ECO:0000256" key="15">
    <source>
        <dbReference type="ARBA" id="ARBA00023157"/>
    </source>
</evidence>
<evidence type="ECO:0000256" key="7">
    <source>
        <dbReference type="ARBA" id="ARBA00022729"/>
    </source>
</evidence>
<keyword evidence="21" id="KW-1185">Reference proteome</keyword>
<keyword evidence="8" id="KW-0677">Repeat</keyword>
<evidence type="ECO:0000313" key="23">
    <source>
        <dbReference type="Xenbase" id="XB-GENE-17343651"/>
    </source>
</evidence>
<dbReference type="GO" id="GO:0009986">
    <property type="term" value="C:cell surface"/>
    <property type="evidence" value="ECO:0000318"/>
    <property type="project" value="GO_Central"/>
</dbReference>
<dbReference type="Pfam" id="PF18372">
    <property type="entry name" value="I-EGF_1"/>
    <property type="match status" value="1"/>
</dbReference>
<dbReference type="GO" id="GO:0046872">
    <property type="term" value="F:metal ion binding"/>
    <property type="evidence" value="ECO:0007669"/>
    <property type="project" value="UniProtKB-KW"/>
</dbReference>
<dbReference type="GO" id="GO:0016477">
    <property type="term" value="P:cell migration"/>
    <property type="evidence" value="ECO:0000318"/>
    <property type="project" value="GO_Central"/>
</dbReference>
<dbReference type="GO" id="GO:0033627">
    <property type="term" value="P:cell adhesion mediated by integrin"/>
    <property type="evidence" value="ECO:0000318"/>
    <property type="project" value="GO_Central"/>
</dbReference>
<dbReference type="InterPro" id="IPR036116">
    <property type="entry name" value="FN3_sf"/>
</dbReference>
<dbReference type="SMART" id="SM00187">
    <property type="entry name" value="INB"/>
    <property type="match status" value="1"/>
</dbReference>
<dbReference type="InterPro" id="IPR002369">
    <property type="entry name" value="Integrin_bsu_VWA"/>
</dbReference>
<feature type="signal peptide" evidence="19">
    <location>
        <begin position="1"/>
        <end position="24"/>
    </location>
</feature>
<dbReference type="OrthoDB" id="410592at2759"/>
<dbReference type="Pfam" id="PF00041">
    <property type="entry name" value="fn3"/>
    <property type="match status" value="4"/>
</dbReference>
<dbReference type="InterPro" id="IPR033760">
    <property type="entry name" value="Integrin_beta_N"/>
</dbReference>
<evidence type="ECO:0000256" key="2">
    <source>
        <dbReference type="ARBA" id="ARBA00007449"/>
    </source>
</evidence>
<dbReference type="Gene3D" id="3.30.1680.10">
    <property type="entry name" value="ligand-binding face of the semaphorins, domain 2"/>
    <property type="match status" value="1"/>
</dbReference>
<dbReference type="FunFam" id="2.10.25.10:FF:000036">
    <property type="entry name" value="Integrin beta"/>
    <property type="match status" value="1"/>
</dbReference>
<evidence type="ECO:0000256" key="18">
    <source>
        <dbReference type="SAM" id="Phobius"/>
    </source>
</evidence>
<evidence type="ECO:0000256" key="9">
    <source>
        <dbReference type="ARBA" id="ARBA00022837"/>
    </source>
</evidence>
<evidence type="ECO:0000256" key="11">
    <source>
        <dbReference type="ARBA" id="ARBA00022889"/>
    </source>
</evidence>
<dbReference type="SMART" id="SM00237">
    <property type="entry name" value="Calx_beta"/>
    <property type="match status" value="1"/>
</dbReference>
<dbReference type="Pfam" id="PF03160">
    <property type="entry name" value="Calx-beta"/>
    <property type="match status" value="1"/>
</dbReference>
<dbReference type="PROSITE" id="PS52047">
    <property type="entry name" value="I_EGF_2"/>
    <property type="match status" value="2"/>
</dbReference>